<evidence type="ECO:0000313" key="3">
    <source>
        <dbReference type="EMBL" id="MDD7966508.1"/>
    </source>
</evidence>
<keyword evidence="4" id="KW-1185">Reference proteome</keyword>
<sequence>MDDSIVFVVDMIKDFLDPGEEFVIDEGRSMYEKLNALLVLAREHRIPIVHSASQGMNNSLYEDHWWQIRERVSCQEGSPTVDVVDALRPAAYSDHEIYIPKSKYSPFYGTRLDTYLRNPPFLGRNTIIVTGMATNFCCFCTSSDAFNRDYRVLFVDDLNCTFPGIDGTPADVMHRITVETLKQGYVEEVVTAHDVMERLTRDAVAVPA</sequence>
<dbReference type="CDD" id="cd00431">
    <property type="entry name" value="cysteine_hydrolases"/>
    <property type="match status" value="1"/>
</dbReference>
<dbReference type="EMBL" id="JAQZAO010000005">
    <property type="protein sequence ID" value="MDD7966508.1"/>
    <property type="molecule type" value="Genomic_DNA"/>
</dbReference>
<dbReference type="GO" id="GO:0016787">
    <property type="term" value="F:hydrolase activity"/>
    <property type="evidence" value="ECO:0007669"/>
    <property type="project" value="UniProtKB-KW"/>
</dbReference>
<dbReference type="PANTHER" id="PTHR43540:SF6">
    <property type="entry name" value="ISOCHORISMATASE-LIKE DOMAIN-CONTAINING PROTEIN"/>
    <property type="match status" value="1"/>
</dbReference>
<evidence type="ECO:0000259" key="2">
    <source>
        <dbReference type="Pfam" id="PF00857"/>
    </source>
</evidence>
<evidence type="ECO:0000313" key="4">
    <source>
        <dbReference type="Proteomes" id="UP001300763"/>
    </source>
</evidence>
<keyword evidence="1 3" id="KW-0378">Hydrolase</keyword>
<dbReference type="SUPFAM" id="SSF52499">
    <property type="entry name" value="Isochorismatase-like hydrolases"/>
    <property type="match status" value="1"/>
</dbReference>
<accession>A0ABT5SUH5</accession>
<dbReference type="Pfam" id="PF00857">
    <property type="entry name" value="Isochorismatase"/>
    <property type="match status" value="1"/>
</dbReference>
<dbReference type="Gene3D" id="3.40.50.850">
    <property type="entry name" value="Isochorismatase-like"/>
    <property type="match status" value="1"/>
</dbReference>
<name>A0ABT5SUH5_9PSEU</name>
<protein>
    <submittedName>
        <fullName evidence="3">Cysteine hydrolase</fullName>
    </submittedName>
</protein>
<feature type="domain" description="Isochorismatase-like" evidence="2">
    <location>
        <begin position="5"/>
        <end position="162"/>
    </location>
</feature>
<proteinExistence type="predicted"/>
<comment type="caution">
    <text evidence="3">The sequence shown here is derived from an EMBL/GenBank/DDBJ whole genome shotgun (WGS) entry which is preliminary data.</text>
</comment>
<dbReference type="Proteomes" id="UP001300763">
    <property type="component" value="Unassembled WGS sequence"/>
</dbReference>
<evidence type="ECO:0000256" key="1">
    <source>
        <dbReference type="ARBA" id="ARBA00022801"/>
    </source>
</evidence>
<dbReference type="InterPro" id="IPR000868">
    <property type="entry name" value="Isochorismatase-like_dom"/>
</dbReference>
<dbReference type="PANTHER" id="PTHR43540">
    <property type="entry name" value="PEROXYUREIDOACRYLATE/UREIDOACRYLATE AMIDOHYDROLASE-RELATED"/>
    <property type="match status" value="1"/>
</dbReference>
<organism evidence="3 4">
    <name type="scientific">Actinomycetospora lemnae</name>
    <dbReference type="NCBI Taxonomy" id="3019891"/>
    <lineage>
        <taxon>Bacteria</taxon>
        <taxon>Bacillati</taxon>
        <taxon>Actinomycetota</taxon>
        <taxon>Actinomycetes</taxon>
        <taxon>Pseudonocardiales</taxon>
        <taxon>Pseudonocardiaceae</taxon>
        <taxon>Actinomycetospora</taxon>
    </lineage>
</organism>
<reference evidence="3 4" key="1">
    <citation type="submission" date="2023-02" db="EMBL/GenBank/DDBJ databases">
        <title>Genome sequencing required for Actinomycetospora new species description.</title>
        <authorList>
            <person name="Saimee Y."/>
            <person name="Duangmal K."/>
        </authorList>
    </citation>
    <scope>NUCLEOTIDE SEQUENCE [LARGE SCALE GENOMIC DNA]</scope>
    <source>
        <strain evidence="3 4">DW7H6</strain>
    </source>
</reference>
<gene>
    <name evidence="3" type="ORF">PGB27_14305</name>
</gene>
<dbReference type="InterPro" id="IPR050272">
    <property type="entry name" value="Isochorismatase-like_hydrls"/>
</dbReference>
<dbReference type="RefSeq" id="WP_274201020.1">
    <property type="nucleotide sequence ID" value="NZ_JAQZAO010000005.1"/>
</dbReference>
<dbReference type="InterPro" id="IPR036380">
    <property type="entry name" value="Isochorismatase-like_sf"/>
</dbReference>